<protein>
    <recommendedName>
        <fullName evidence="4">Hydrogenase</fullName>
    </recommendedName>
</protein>
<comment type="cofactor">
    <cofactor evidence="1">
        <name>Ni(2+)</name>
        <dbReference type="ChEBI" id="CHEBI:49786"/>
    </cofactor>
</comment>
<reference evidence="2 3" key="1">
    <citation type="submission" date="2018-11" db="EMBL/GenBank/DDBJ databases">
        <title>Genome squencing of methanotrophic bacteria isolated from alkaline groundwater in Korea.</title>
        <authorList>
            <person name="Nguyen L.N."/>
        </authorList>
    </citation>
    <scope>NUCLEOTIDE SEQUENCE [LARGE SCALE GENOMIC DNA]</scope>
    <source>
        <strain evidence="2 3">GW6</strain>
    </source>
</reference>
<evidence type="ECO:0008006" key="4">
    <source>
        <dbReference type="Google" id="ProtNLM"/>
    </source>
</evidence>
<keyword evidence="1" id="KW-0479">Metal-binding</keyword>
<feature type="binding site" evidence="1">
    <location>
        <position position="359"/>
    </location>
    <ligand>
        <name>Fe cation</name>
        <dbReference type="ChEBI" id="CHEBI:24875"/>
    </ligand>
</feature>
<sequence length="369" mass="40608">MSRHERRAMSELPEMSTSIGVEVTRIEDRVEEAKVTPRRQVDATRILYGKAASDAPSLIGSVFTLCAASQRIASEAAMAAAQSRPTPDALRWRWRRMLYAERIAEHLRASLLDWPGEKSDPRRLAHLPALRKALWAARAAGEGHDNSLHAALKEAACEVGAPLEAGRNPTAWFAELWRDALQYAQIAPWLSGVDFLAIDDVESVHLALCERNADFLARPHLPGRVVETGPFARQFAYLRRNVGLLAARLQARFHDIAQALEALASRELLAGEGDLVVAGSRRLGEGFAMVDSPRGFLFHRVEIDASGTVTTYDILAPTEWNFHPSGPFAQALAATKLDVAEPRRFVATLAALFDPCASCDIRLREALHA</sequence>
<dbReference type="SUPFAM" id="SSF56762">
    <property type="entry name" value="HydB/Nqo4-like"/>
    <property type="match status" value="1"/>
</dbReference>
<dbReference type="InterPro" id="IPR001501">
    <property type="entry name" value="Ni-dep_hyd_lsu"/>
</dbReference>
<dbReference type="InterPro" id="IPR029014">
    <property type="entry name" value="NiFe-Hase_large"/>
</dbReference>
<feature type="binding site" evidence="1">
    <location>
        <position position="356"/>
    </location>
    <ligand>
        <name>Ni(2+)</name>
        <dbReference type="ChEBI" id="CHEBI:49786"/>
    </ligand>
</feature>
<keyword evidence="1" id="KW-0533">Nickel</keyword>
<dbReference type="Gene3D" id="1.10.645.10">
    <property type="entry name" value="Cytochrome-c3 Hydrogenase, chain B"/>
    <property type="match status" value="2"/>
</dbReference>
<dbReference type="AlphaFoldDB" id="A0A3G8MAM2"/>
<dbReference type="Pfam" id="PF00374">
    <property type="entry name" value="NiFeSe_Hases"/>
    <property type="match status" value="1"/>
</dbReference>
<dbReference type="Proteomes" id="UP000273982">
    <property type="component" value="Chromosome"/>
</dbReference>
<dbReference type="GO" id="GO:0016151">
    <property type="term" value="F:nickel cation binding"/>
    <property type="evidence" value="ECO:0007669"/>
    <property type="project" value="InterPro"/>
</dbReference>
<proteinExistence type="predicted"/>
<accession>A0A3G8MAM2</accession>
<evidence type="ECO:0000256" key="1">
    <source>
        <dbReference type="PIRSR" id="PIRSR601501-1"/>
    </source>
</evidence>
<dbReference type="PANTHER" id="PTHR42958:SF4">
    <property type="entry name" value="HYDROGENASE EXPRESSION_FORMATION PROTEIN HUPK"/>
    <property type="match status" value="1"/>
</dbReference>
<evidence type="ECO:0000313" key="2">
    <source>
        <dbReference type="EMBL" id="AZG78365.1"/>
    </source>
</evidence>
<comment type="cofactor">
    <cofactor evidence="1">
        <name>Fe cation</name>
        <dbReference type="ChEBI" id="CHEBI:24875"/>
    </cofactor>
</comment>
<name>A0A3G8MAM2_9HYPH</name>
<keyword evidence="1" id="KW-0408">Iron</keyword>
<dbReference type="InterPro" id="IPR050867">
    <property type="entry name" value="NiFe/NiFeSe_hydrgnase_LSU"/>
</dbReference>
<gene>
    <name evidence="2" type="ORF">EHO51_17420</name>
</gene>
<dbReference type="EMBL" id="CP034086">
    <property type="protein sequence ID" value="AZG78365.1"/>
    <property type="molecule type" value="Genomic_DNA"/>
</dbReference>
<keyword evidence="1" id="KW-0460">Magnesium</keyword>
<dbReference type="PANTHER" id="PTHR42958">
    <property type="entry name" value="HYDROGENASE-2 LARGE CHAIN"/>
    <property type="match status" value="1"/>
</dbReference>
<evidence type="ECO:0000313" key="3">
    <source>
        <dbReference type="Proteomes" id="UP000273982"/>
    </source>
</evidence>
<organism evidence="2 3">
    <name type="scientific">Methylocystis rosea</name>
    <dbReference type="NCBI Taxonomy" id="173366"/>
    <lineage>
        <taxon>Bacteria</taxon>
        <taxon>Pseudomonadati</taxon>
        <taxon>Pseudomonadota</taxon>
        <taxon>Alphaproteobacteria</taxon>
        <taxon>Hyphomicrobiales</taxon>
        <taxon>Methylocystaceae</taxon>
        <taxon>Methylocystis</taxon>
    </lineage>
</organism>
<dbReference type="KEGG" id="mros:EHO51_17420"/>
<feature type="binding site" evidence="1">
    <location>
        <position position="314"/>
    </location>
    <ligand>
        <name>Mg(2+)</name>
        <dbReference type="ChEBI" id="CHEBI:18420"/>
    </ligand>
</feature>